<organism evidence="2 3">
    <name type="scientific">Macrophomina phaseolina</name>
    <dbReference type="NCBI Taxonomy" id="35725"/>
    <lineage>
        <taxon>Eukaryota</taxon>
        <taxon>Fungi</taxon>
        <taxon>Dikarya</taxon>
        <taxon>Ascomycota</taxon>
        <taxon>Pezizomycotina</taxon>
        <taxon>Dothideomycetes</taxon>
        <taxon>Dothideomycetes incertae sedis</taxon>
        <taxon>Botryosphaeriales</taxon>
        <taxon>Botryosphaeriaceae</taxon>
        <taxon>Macrophomina</taxon>
    </lineage>
</organism>
<gene>
    <name evidence="2" type="ORF">B0J12DRAFT_655304</name>
</gene>
<comment type="caution">
    <text evidence="2">The sequence shown here is derived from an EMBL/GenBank/DDBJ whole genome shotgun (WGS) entry which is preliminary data.</text>
</comment>
<evidence type="ECO:0000256" key="1">
    <source>
        <dbReference type="SAM" id="MobiDB-lite"/>
    </source>
</evidence>
<name>A0ABQ8GHH4_9PEZI</name>
<evidence type="ECO:0000313" key="3">
    <source>
        <dbReference type="Proteomes" id="UP000774617"/>
    </source>
</evidence>
<reference evidence="2 3" key="1">
    <citation type="journal article" date="2021" name="Nat. Commun.">
        <title>Genetic determinants of endophytism in the Arabidopsis root mycobiome.</title>
        <authorList>
            <person name="Mesny F."/>
            <person name="Miyauchi S."/>
            <person name="Thiergart T."/>
            <person name="Pickel B."/>
            <person name="Atanasova L."/>
            <person name="Karlsson M."/>
            <person name="Huettel B."/>
            <person name="Barry K.W."/>
            <person name="Haridas S."/>
            <person name="Chen C."/>
            <person name="Bauer D."/>
            <person name="Andreopoulos W."/>
            <person name="Pangilinan J."/>
            <person name="LaButti K."/>
            <person name="Riley R."/>
            <person name="Lipzen A."/>
            <person name="Clum A."/>
            <person name="Drula E."/>
            <person name="Henrissat B."/>
            <person name="Kohler A."/>
            <person name="Grigoriev I.V."/>
            <person name="Martin F.M."/>
            <person name="Hacquard S."/>
        </authorList>
    </citation>
    <scope>NUCLEOTIDE SEQUENCE [LARGE SCALE GENOMIC DNA]</scope>
    <source>
        <strain evidence="2 3">MPI-SDFR-AT-0080</strain>
    </source>
</reference>
<feature type="compositionally biased region" description="Basic and acidic residues" evidence="1">
    <location>
        <begin position="635"/>
        <end position="645"/>
    </location>
</feature>
<feature type="region of interest" description="Disordered" evidence="1">
    <location>
        <begin position="1"/>
        <end position="228"/>
    </location>
</feature>
<dbReference type="Proteomes" id="UP000774617">
    <property type="component" value="Unassembled WGS sequence"/>
</dbReference>
<dbReference type="PRINTS" id="PR01217">
    <property type="entry name" value="PRICHEXTENSN"/>
</dbReference>
<sequence>MPRVSPQHNSKDTVAGASPSSLSHTLSKHIAGSPANIIPRSSNYTPAPSLTMGAVQNSPSESLCANQAYGAARGHSSPSAAPSPPLPLGLRQTRPANRTGTVESSHFMTQELPSPAPARNPPAAQTSPGLHHQAPQAYPTDSAEASLFIMPEPEPPVPPPNLPPTQTLPQPDPRRRTDSAQPGALGTPDPAVPTPRTSTTTSNQTPLSAASTRRTPSTPTGRRSESRPFIRRVARYGYYEDRFGAYPDIDEDAEGGGAWCSGSDDSDSPVRPWGKRNAVRSRQPAVVSQDTEAAEENGNRAGVEFLRCKAIYDRKVADGKATQEDFVWISGLEADEKKRKEVLEKGKWQRKDDKAAAVPKITRCGMFRRRLGDHVNESSSISLGAEEDSDEEDTPSTTNSPPRPPPPSVRKQYGMFSKVPIAPKGSPPSSADTYDVFRTMSPTPARPNNAQKTRLRRSKNTHLTTTPPRPANHHQPHLPTPARTQSEMVSSNDLSFGLTYRIDAATKEVLIPVSLVTNMALIHQRAGSIAVANIATQCSTRRRPASTDDDELSMGTIYTIHPDTDEVMIPSFLAKSMILVHQRSGALALSPGAEASSVKRRKVGRGPGRDGDDSPPTAVRRPTGSLPGGGKKRGRPAESRNRPKDGAVGTSMEKRDSLGSSASDPVDIVDDDGDDDDDGSE</sequence>
<feature type="compositionally biased region" description="Acidic residues" evidence="1">
    <location>
        <begin position="667"/>
        <end position="681"/>
    </location>
</feature>
<protein>
    <submittedName>
        <fullName evidence="2">Uncharacterized protein</fullName>
    </submittedName>
</protein>
<feature type="compositionally biased region" description="Polar residues" evidence="1">
    <location>
        <begin position="94"/>
        <end position="112"/>
    </location>
</feature>
<dbReference type="EMBL" id="JAGTJR010000008">
    <property type="protein sequence ID" value="KAH7055674.1"/>
    <property type="molecule type" value="Genomic_DNA"/>
</dbReference>
<proteinExistence type="predicted"/>
<feature type="region of interest" description="Disordered" evidence="1">
    <location>
        <begin position="589"/>
        <end position="681"/>
    </location>
</feature>
<keyword evidence="3" id="KW-1185">Reference proteome</keyword>
<feature type="compositionally biased region" description="Polar residues" evidence="1">
    <location>
        <begin position="39"/>
        <end position="65"/>
    </location>
</feature>
<feature type="compositionally biased region" description="Pro residues" evidence="1">
    <location>
        <begin position="152"/>
        <end position="163"/>
    </location>
</feature>
<feature type="compositionally biased region" description="Polar residues" evidence="1">
    <location>
        <begin position="440"/>
        <end position="452"/>
    </location>
</feature>
<evidence type="ECO:0000313" key="2">
    <source>
        <dbReference type="EMBL" id="KAH7055674.1"/>
    </source>
</evidence>
<accession>A0ABQ8GHH4</accession>
<feature type="compositionally biased region" description="Acidic residues" evidence="1">
    <location>
        <begin position="385"/>
        <end position="394"/>
    </location>
</feature>
<feature type="region of interest" description="Disordered" evidence="1">
    <location>
        <begin position="256"/>
        <end position="283"/>
    </location>
</feature>
<feature type="compositionally biased region" description="Low complexity" evidence="1">
    <location>
        <begin position="194"/>
        <end position="221"/>
    </location>
</feature>
<feature type="region of interest" description="Disordered" evidence="1">
    <location>
        <begin position="375"/>
        <end position="485"/>
    </location>
</feature>